<sequence length="75" mass="8299">MFSSSLAVGEATPLIWKDHFKTLLNRQAPSAPELEHFQRPSYAVNKKPSIESQALGCIQKMRNGKSGGDEELAQK</sequence>
<gene>
    <name evidence="2" type="primary">Necator_chrX.g24874</name>
    <name evidence="2" type="ORF">RB195_024709</name>
</gene>
<evidence type="ECO:0000313" key="3">
    <source>
        <dbReference type="Proteomes" id="UP001303046"/>
    </source>
</evidence>
<evidence type="ECO:0000256" key="1">
    <source>
        <dbReference type="SAM" id="MobiDB-lite"/>
    </source>
</evidence>
<keyword evidence="3" id="KW-1185">Reference proteome</keyword>
<accession>A0ABR1ERF8</accession>
<dbReference type="EMBL" id="JAVFWL010000006">
    <property type="protein sequence ID" value="KAK6764486.1"/>
    <property type="molecule type" value="Genomic_DNA"/>
</dbReference>
<dbReference type="Proteomes" id="UP001303046">
    <property type="component" value="Unassembled WGS sequence"/>
</dbReference>
<reference evidence="2 3" key="1">
    <citation type="submission" date="2023-08" db="EMBL/GenBank/DDBJ databases">
        <title>A Necator americanus chromosomal reference genome.</title>
        <authorList>
            <person name="Ilik V."/>
            <person name="Petrzelkova K.J."/>
            <person name="Pardy F."/>
            <person name="Fuh T."/>
            <person name="Niatou-Singa F.S."/>
            <person name="Gouil Q."/>
            <person name="Baker L."/>
            <person name="Ritchie M.E."/>
            <person name="Jex A.R."/>
            <person name="Gazzola D."/>
            <person name="Li H."/>
            <person name="Toshio Fujiwara R."/>
            <person name="Zhan B."/>
            <person name="Aroian R.V."/>
            <person name="Pafco B."/>
            <person name="Schwarz E.M."/>
        </authorList>
    </citation>
    <scope>NUCLEOTIDE SEQUENCE [LARGE SCALE GENOMIC DNA]</scope>
    <source>
        <strain evidence="2 3">Aroian</strain>
        <tissue evidence="2">Whole animal</tissue>
    </source>
</reference>
<feature type="region of interest" description="Disordered" evidence="1">
    <location>
        <begin position="55"/>
        <end position="75"/>
    </location>
</feature>
<organism evidence="2 3">
    <name type="scientific">Necator americanus</name>
    <name type="common">Human hookworm</name>
    <dbReference type="NCBI Taxonomy" id="51031"/>
    <lineage>
        <taxon>Eukaryota</taxon>
        <taxon>Metazoa</taxon>
        <taxon>Ecdysozoa</taxon>
        <taxon>Nematoda</taxon>
        <taxon>Chromadorea</taxon>
        <taxon>Rhabditida</taxon>
        <taxon>Rhabditina</taxon>
        <taxon>Rhabditomorpha</taxon>
        <taxon>Strongyloidea</taxon>
        <taxon>Ancylostomatidae</taxon>
        <taxon>Bunostominae</taxon>
        <taxon>Necator</taxon>
    </lineage>
</organism>
<evidence type="ECO:0000313" key="2">
    <source>
        <dbReference type="EMBL" id="KAK6764486.1"/>
    </source>
</evidence>
<name>A0ABR1ERF8_NECAM</name>
<protein>
    <submittedName>
        <fullName evidence="2">Uncharacterized protein</fullName>
    </submittedName>
</protein>
<comment type="caution">
    <text evidence="2">The sequence shown here is derived from an EMBL/GenBank/DDBJ whole genome shotgun (WGS) entry which is preliminary data.</text>
</comment>
<proteinExistence type="predicted"/>